<accession>A0AAW0ENP0</accession>
<feature type="region of interest" description="Disordered" evidence="1">
    <location>
        <begin position="744"/>
        <end position="783"/>
    </location>
</feature>
<feature type="region of interest" description="Disordered" evidence="1">
    <location>
        <begin position="107"/>
        <end position="154"/>
    </location>
</feature>
<feature type="compositionally biased region" description="Low complexity" evidence="1">
    <location>
        <begin position="763"/>
        <end position="774"/>
    </location>
</feature>
<feature type="compositionally biased region" description="Basic and acidic residues" evidence="1">
    <location>
        <begin position="526"/>
        <end position="535"/>
    </location>
</feature>
<evidence type="ECO:0000256" key="1">
    <source>
        <dbReference type="SAM" id="MobiDB-lite"/>
    </source>
</evidence>
<evidence type="ECO:0000313" key="3">
    <source>
        <dbReference type="Proteomes" id="UP001430356"/>
    </source>
</evidence>
<name>A0AAW0ENP0_9TRYP</name>
<dbReference type="AlphaFoldDB" id="A0AAW0ENP0"/>
<feature type="compositionally biased region" description="Pro residues" evidence="1">
    <location>
        <begin position="115"/>
        <end position="129"/>
    </location>
</feature>
<comment type="caution">
    <text evidence="2">The sequence shown here is derived from an EMBL/GenBank/DDBJ whole genome shotgun (WGS) entry which is preliminary data.</text>
</comment>
<proteinExistence type="predicted"/>
<feature type="compositionally biased region" description="Basic and acidic residues" evidence="1">
    <location>
        <begin position="898"/>
        <end position="915"/>
    </location>
</feature>
<feature type="region of interest" description="Disordered" evidence="1">
    <location>
        <begin position="870"/>
        <end position="915"/>
    </location>
</feature>
<sequence>MQQPCSDTRGVAPPSDPSRGGGGDGMMEEHARGVTWWAISPPSSASLSLDAKTVSAAACFTGGSGVGEVALTPGAVSSLSSPSVVSVYNTAREDGRLVVSGDLASSATSSASLGAPPPAHRPSPDPPTPQRRARQWTPRRGSPGSSAHAAQGGVLTVRDLVRSAGCSPTKEPRSAPVSRRDSLASSFASALVPLDRTPAWADSEVGTAGRARVVSARVAGGDSAACSGGGETWCESPLLHGERAAAVGLGRASPWRHLHPHTSVSDTSVSDGSSTRHGHHHHHSGNGDDTIDSIGAPAPRGPRPQHADGSGGWHSCCTSSLGDGMRDGETRYCSPSTTLLGSWTTSEHLDDDRRGGVASMSSALSTPVVTPLSTPRAATALSASATARELALMSEWGCVAASQRSDAIPPLLPASEACDGGPQSWRSASVSRASVSTSVSYGPWSGHGGAAPTPLSWERVAGAHGGSSGGQSPVCWSTGEPDVSLRGGCGGQRGSPATPYTPPSSFTASSLLSLAQDGGAVEEEAEAAKRVRVERPCGSPSLSSLSGSLALSLSDALAADAGPSAAHLWMQKQRRRRAASPSVARPEAPPQLDDDDDGAEVHNSAGHRGRSSDSVSSPVRTAAPSMVPVRAATAAGGRGGLPYEADALDGVTAGGAVVEVAESGLAMSPPRCGSGRSDDDEPEVDTFSLDRARAEMEDADAEEVGAMYARRRQLYLLATSQFAQDVVQHGGHVDPVRLALEAEAEAEEEEEAEAHVARRRRPVTSVAAAPAVSSRVHEGESLLHTPLDVGERWGRAEDEEGHAPLLSPPLSATIMCSSGASFSPPPPLPHAGGSRSALARAGCIRGEESELFSTPVRSSVRASAHVRWSGPAESDCCHSPGSIATTDSLSLRDVSPPIRDRSLAPAELRREREGG</sequence>
<dbReference type="Proteomes" id="UP001430356">
    <property type="component" value="Unassembled WGS sequence"/>
</dbReference>
<feature type="compositionally biased region" description="Low complexity" evidence="1">
    <location>
        <begin position="262"/>
        <end position="275"/>
    </location>
</feature>
<evidence type="ECO:0000313" key="2">
    <source>
        <dbReference type="EMBL" id="KAK7195082.1"/>
    </source>
</evidence>
<gene>
    <name evidence="2" type="ORF">NESM_000431300</name>
</gene>
<reference evidence="2 3" key="1">
    <citation type="journal article" date="2021" name="MBio">
        <title>A New Model Trypanosomatid, Novymonas esmeraldas: Genomic Perception of Its 'Candidatus Pandoraea novymonadis' Endosymbiont.</title>
        <authorList>
            <person name="Zakharova A."/>
            <person name="Saura A."/>
            <person name="Butenko A."/>
            <person name="Podesvova L."/>
            <person name="Warmusova S."/>
            <person name="Kostygov A.Y."/>
            <person name="Nenarokova A."/>
            <person name="Lukes J."/>
            <person name="Opperdoes F.R."/>
            <person name="Yurchenko V."/>
        </authorList>
    </citation>
    <scope>NUCLEOTIDE SEQUENCE [LARGE SCALE GENOMIC DNA]</scope>
    <source>
        <strain evidence="2 3">E262AT.01</strain>
    </source>
</reference>
<feature type="region of interest" description="Disordered" evidence="1">
    <location>
        <begin position="256"/>
        <end position="313"/>
    </location>
</feature>
<keyword evidence="3" id="KW-1185">Reference proteome</keyword>
<feature type="region of interest" description="Disordered" evidence="1">
    <location>
        <begin position="1"/>
        <end position="32"/>
    </location>
</feature>
<protein>
    <submittedName>
        <fullName evidence="2">Uncharacterized protein</fullName>
    </submittedName>
</protein>
<dbReference type="EMBL" id="JAECZO010000047">
    <property type="protein sequence ID" value="KAK7195082.1"/>
    <property type="molecule type" value="Genomic_DNA"/>
</dbReference>
<feature type="region of interest" description="Disordered" evidence="1">
    <location>
        <begin position="517"/>
        <end position="545"/>
    </location>
</feature>
<organism evidence="2 3">
    <name type="scientific">Novymonas esmeraldas</name>
    <dbReference type="NCBI Taxonomy" id="1808958"/>
    <lineage>
        <taxon>Eukaryota</taxon>
        <taxon>Discoba</taxon>
        <taxon>Euglenozoa</taxon>
        <taxon>Kinetoplastea</taxon>
        <taxon>Metakinetoplastina</taxon>
        <taxon>Trypanosomatida</taxon>
        <taxon>Trypanosomatidae</taxon>
        <taxon>Novymonas</taxon>
    </lineage>
</organism>
<feature type="region of interest" description="Disordered" evidence="1">
    <location>
        <begin position="438"/>
        <end position="505"/>
    </location>
</feature>
<feature type="region of interest" description="Disordered" evidence="1">
    <location>
        <begin position="572"/>
        <end position="624"/>
    </location>
</feature>